<evidence type="ECO:0000256" key="6">
    <source>
        <dbReference type="PIRNR" id="PIRNR002889"/>
    </source>
</evidence>
<comment type="similarity">
    <text evidence="2 6">Belongs to the flagella basal body rod proteins family.</text>
</comment>
<evidence type="ECO:0000256" key="3">
    <source>
        <dbReference type="ARBA" id="ARBA00014376"/>
    </source>
</evidence>
<keyword evidence="8" id="KW-0969">Cilium</keyword>
<dbReference type="GO" id="GO:0071978">
    <property type="term" value="P:bacterial-type flagellum-dependent swarming motility"/>
    <property type="evidence" value="ECO:0007669"/>
    <property type="project" value="TreeGrafter"/>
</dbReference>
<dbReference type="PIRSF" id="PIRSF002889">
    <property type="entry name" value="Rod_FlgB"/>
    <property type="match status" value="1"/>
</dbReference>
<comment type="subcellular location">
    <subcellularLocation>
        <location evidence="1 6">Bacterial flagellum basal body</location>
    </subcellularLocation>
</comment>
<dbReference type="OrthoDB" id="9788334at2"/>
<dbReference type="GO" id="GO:0030694">
    <property type="term" value="C:bacterial-type flagellum basal body, rod"/>
    <property type="evidence" value="ECO:0007669"/>
    <property type="project" value="InterPro"/>
</dbReference>
<name>A0A4D6XWU7_9GAMM</name>
<keyword evidence="4 6" id="KW-0975">Bacterial flagellum</keyword>
<dbReference type="AlphaFoldDB" id="A0A4D6XWU7"/>
<evidence type="ECO:0000256" key="5">
    <source>
        <dbReference type="ARBA" id="ARBA00024934"/>
    </source>
</evidence>
<dbReference type="InterPro" id="IPR001444">
    <property type="entry name" value="Flag_bb_rod_N"/>
</dbReference>
<gene>
    <name evidence="8" type="primary">flgB</name>
    <name evidence="8" type="ORF">D9V62_01710</name>
</gene>
<dbReference type="InterPro" id="IPR006300">
    <property type="entry name" value="FlgB"/>
</dbReference>
<sequence>MFEKINKMFDLNENLLNFYARREEVLSSNIANSETPNYKAMDINFKDTFKKILKKNNMNFSKIDLQLTSKKHLTPIIKKNDISLFETKPIKTKNIKVDGNTVDMNRERIEFIKNTLKYEENLIFIKNEIKNIMHVLKG</sequence>
<keyword evidence="8" id="KW-0966">Cell projection</keyword>
<evidence type="ECO:0000313" key="9">
    <source>
        <dbReference type="Proteomes" id="UP000298759"/>
    </source>
</evidence>
<keyword evidence="8" id="KW-0282">Flagellum</keyword>
<proteinExistence type="inferred from homology"/>
<evidence type="ECO:0000256" key="1">
    <source>
        <dbReference type="ARBA" id="ARBA00004117"/>
    </source>
</evidence>
<organism evidence="8 9">
    <name type="scientific">Buchnera aphidicola</name>
    <name type="common">Aphis helianthi</name>
    <dbReference type="NCBI Taxonomy" id="2315802"/>
    <lineage>
        <taxon>Bacteria</taxon>
        <taxon>Pseudomonadati</taxon>
        <taxon>Pseudomonadota</taxon>
        <taxon>Gammaproteobacteria</taxon>
        <taxon>Enterobacterales</taxon>
        <taxon>Erwiniaceae</taxon>
        <taxon>Buchnera</taxon>
    </lineage>
</organism>
<evidence type="ECO:0000256" key="4">
    <source>
        <dbReference type="ARBA" id="ARBA00023143"/>
    </source>
</evidence>
<evidence type="ECO:0000256" key="2">
    <source>
        <dbReference type="ARBA" id="ARBA00009677"/>
    </source>
</evidence>
<dbReference type="PANTHER" id="PTHR30435">
    <property type="entry name" value="FLAGELLAR PROTEIN"/>
    <property type="match status" value="1"/>
</dbReference>
<comment type="function">
    <text evidence="5 6">Structural component of flagellum, the bacterial motility apparatus. Part of the rod structure of flagellar basal body.</text>
</comment>
<dbReference type="PANTHER" id="PTHR30435:SF12">
    <property type="entry name" value="FLAGELLAR BASAL BODY ROD PROTEIN FLGB"/>
    <property type="match status" value="1"/>
</dbReference>
<dbReference type="Proteomes" id="UP000298759">
    <property type="component" value="Chromosome"/>
</dbReference>
<evidence type="ECO:0000313" key="8">
    <source>
        <dbReference type="EMBL" id="QCI17155.1"/>
    </source>
</evidence>
<feature type="domain" description="Flagellar basal body rod protein N-terminal" evidence="7">
    <location>
        <begin position="21"/>
        <end position="39"/>
    </location>
</feature>
<dbReference type="RefSeq" id="WP_158340088.1">
    <property type="nucleotide sequence ID" value="NZ_CP034894.1"/>
</dbReference>
<dbReference type="Pfam" id="PF00460">
    <property type="entry name" value="Flg_bb_rod"/>
    <property type="match status" value="1"/>
</dbReference>
<accession>A0A4D6XWU7</accession>
<comment type="subunit">
    <text evidence="6">The basal body constitutes a major portion of the flagellar organelle and consists of a number of rings mounted on a central rod.</text>
</comment>
<dbReference type="NCBIfam" id="TIGR01396">
    <property type="entry name" value="FlgB"/>
    <property type="match status" value="1"/>
</dbReference>
<reference evidence="8 9" key="1">
    <citation type="submission" date="2018-12" db="EMBL/GenBank/DDBJ databases">
        <authorList>
            <person name="Chong R.A."/>
        </authorList>
    </citation>
    <scope>NUCLEOTIDE SEQUENCE [LARGE SCALE GENOMIC DNA]</scope>
    <source>
        <strain evidence="8 9">Ahe</strain>
    </source>
</reference>
<reference evidence="8 9" key="2">
    <citation type="submission" date="2019-05" db="EMBL/GenBank/DDBJ databases">
        <title>Genome evolution of the obligate endosymbiont Buchnera aphidicola.</title>
        <authorList>
            <person name="Moran N.A."/>
        </authorList>
    </citation>
    <scope>NUCLEOTIDE SEQUENCE [LARGE SCALE GENOMIC DNA]</scope>
    <source>
        <strain evidence="8 9">Ahe</strain>
    </source>
</reference>
<evidence type="ECO:0000259" key="7">
    <source>
        <dbReference type="Pfam" id="PF00460"/>
    </source>
</evidence>
<protein>
    <recommendedName>
        <fullName evidence="3 6">Flagellar basal body rod protein FlgB</fullName>
    </recommendedName>
</protein>
<dbReference type="EMBL" id="CP034894">
    <property type="protein sequence ID" value="QCI17155.1"/>
    <property type="molecule type" value="Genomic_DNA"/>
</dbReference>